<sequence length="67" mass="8016">MVGFSKTSTFKTERRWKDEKPFKWPQEILLESHSGAEGLPVKQVCRQERPLWVWKMHQVQVTPHLEV</sequence>
<name>A0A1G2TPN9_9BACT</name>
<dbReference type="EMBL" id="MHVU01000013">
    <property type="protein sequence ID" value="OHA99275.1"/>
    <property type="molecule type" value="Genomic_DNA"/>
</dbReference>
<dbReference type="Proteomes" id="UP000178530">
    <property type="component" value="Unassembled WGS sequence"/>
</dbReference>
<evidence type="ECO:0000313" key="1">
    <source>
        <dbReference type="EMBL" id="OHA99275.1"/>
    </source>
</evidence>
<gene>
    <name evidence="1" type="ORF">A3E32_02415</name>
</gene>
<proteinExistence type="predicted"/>
<reference evidence="1 2" key="1">
    <citation type="journal article" date="2016" name="Nat. Commun.">
        <title>Thousands of microbial genomes shed light on interconnected biogeochemical processes in an aquifer system.</title>
        <authorList>
            <person name="Anantharaman K."/>
            <person name="Brown C.T."/>
            <person name="Hug L.A."/>
            <person name="Sharon I."/>
            <person name="Castelle C.J."/>
            <person name="Probst A.J."/>
            <person name="Thomas B.C."/>
            <person name="Singh A."/>
            <person name="Wilkins M.J."/>
            <person name="Karaoz U."/>
            <person name="Brodie E.L."/>
            <person name="Williams K.H."/>
            <person name="Hubbard S.S."/>
            <person name="Banfield J.F."/>
        </authorList>
    </citation>
    <scope>NUCLEOTIDE SEQUENCE [LARGE SCALE GENOMIC DNA]</scope>
</reference>
<evidence type="ECO:0000313" key="2">
    <source>
        <dbReference type="Proteomes" id="UP000178530"/>
    </source>
</evidence>
<comment type="caution">
    <text evidence="1">The sequence shown here is derived from an EMBL/GenBank/DDBJ whole genome shotgun (WGS) entry which is preliminary data.</text>
</comment>
<accession>A0A1G2TPN9</accession>
<organism evidence="1 2">
    <name type="scientific">Candidatus Zambryskibacteria bacterium RIFCSPHIGHO2_12_FULL_38_37</name>
    <dbReference type="NCBI Taxonomy" id="1802751"/>
    <lineage>
        <taxon>Bacteria</taxon>
        <taxon>Candidatus Zambryskiibacteriota</taxon>
    </lineage>
</organism>
<dbReference type="AlphaFoldDB" id="A0A1G2TPN9"/>
<protein>
    <submittedName>
        <fullName evidence="1">Uncharacterized protein</fullName>
    </submittedName>
</protein>